<dbReference type="EMBL" id="CP012029">
    <property type="protein sequence ID" value="ALO28095.1"/>
    <property type="molecule type" value="Genomic_DNA"/>
</dbReference>
<sequence length="39" mass="4835">MTQVLMNFLHNQPLFIELFENNVVFDQREQKHFSSYFEI</sequence>
<protein>
    <submittedName>
        <fullName evidence="1">Uncharacterized protein</fullName>
    </submittedName>
</protein>
<gene>
    <name evidence="1" type="ORF">LBBP_03941</name>
</gene>
<evidence type="ECO:0000313" key="2">
    <source>
        <dbReference type="Proteomes" id="UP000058857"/>
    </source>
</evidence>
<accession>A0A0S2IWR0</accession>
<name>A0A0S2IWR0_LEPBO</name>
<dbReference type="AlphaFoldDB" id="A0A0S2IWR0"/>
<evidence type="ECO:0000313" key="1">
    <source>
        <dbReference type="EMBL" id="ALO28095.1"/>
    </source>
</evidence>
<dbReference type="Proteomes" id="UP000058857">
    <property type="component" value="Chromosome 1"/>
</dbReference>
<organism evidence="1">
    <name type="scientific">Leptospira borgpetersenii serovar Ballum</name>
    <dbReference type="NCBI Taxonomy" id="280505"/>
    <lineage>
        <taxon>Bacteria</taxon>
        <taxon>Pseudomonadati</taxon>
        <taxon>Spirochaetota</taxon>
        <taxon>Spirochaetia</taxon>
        <taxon>Leptospirales</taxon>
        <taxon>Leptospiraceae</taxon>
        <taxon>Leptospira</taxon>
    </lineage>
</organism>
<proteinExistence type="predicted"/>
<reference evidence="1 2" key="1">
    <citation type="journal article" date="2015" name="PLoS Negl. Trop. Dis.">
        <title>Distribution of Plasmids in Distinct Leptospira Pathogenic Species.</title>
        <authorList>
            <person name="Wang Y."/>
            <person name="Zhuang X."/>
            <person name="Zhong Y."/>
            <person name="Zhang C."/>
            <person name="Zhang Y."/>
            <person name="Zeng L."/>
            <person name="Zhu Y."/>
            <person name="He P."/>
            <person name="Dong K."/>
            <person name="Pal U."/>
            <person name="Guo X."/>
            <person name="Qin J."/>
        </authorList>
    </citation>
    <scope>NUCLEOTIDE SEQUENCE [LARGE SCALE GENOMIC DNA]</scope>
    <source>
        <strain evidence="1 2">56604</strain>
    </source>
</reference>